<evidence type="ECO:0008006" key="4">
    <source>
        <dbReference type="Google" id="ProtNLM"/>
    </source>
</evidence>
<dbReference type="Proteomes" id="UP000323011">
    <property type="component" value="Unassembled WGS sequence"/>
</dbReference>
<dbReference type="GO" id="GO:0043111">
    <property type="term" value="P:replication fork arrest"/>
    <property type="evidence" value="ECO:0007669"/>
    <property type="project" value="TreeGrafter"/>
</dbReference>
<feature type="compositionally biased region" description="Low complexity" evidence="1">
    <location>
        <begin position="1238"/>
        <end position="1274"/>
    </location>
</feature>
<dbReference type="EMBL" id="VLTN01000023">
    <property type="protein sequence ID" value="KAA0152071.1"/>
    <property type="molecule type" value="Genomic_DNA"/>
</dbReference>
<feature type="region of interest" description="Disordered" evidence="1">
    <location>
        <begin position="1138"/>
        <end position="1164"/>
    </location>
</feature>
<proteinExistence type="predicted"/>
<name>A0A5A8CJM6_CAFRO</name>
<gene>
    <name evidence="2" type="ORF">FNF29_04185</name>
</gene>
<feature type="compositionally biased region" description="Gly residues" evidence="1">
    <location>
        <begin position="1141"/>
        <end position="1150"/>
    </location>
</feature>
<dbReference type="CDD" id="cd00167">
    <property type="entry name" value="SANT"/>
    <property type="match status" value="1"/>
</dbReference>
<evidence type="ECO:0000313" key="2">
    <source>
        <dbReference type="EMBL" id="KAA0152071.1"/>
    </source>
</evidence>
<feature type="compositionally biased region" description="Low complexity" evidence="1">
    <location>
        <begin position="1517"/>
        <end position="1530"/>
    </location>
</feature>
<dbReference type="InterPro" id="IPR044998">
    <property type="entry name" value="Timeless"/>
</dbReference>
<protein>
    <recommendedName>
        <fullName evidence="4">Timeless N-terminal domain-containing protein</fullName>
    </recommendedName>
</protein>
<comment type="caution">
    <text evidence="2">The sequence shown here is derived from an EMBL/GenBank/DDBJ whole genome shotgun (WGS) entry which is preliminary data.</text>
</comment>
<dbReference type="PANTHER" id="PTHR22940">
    <property type="entry name" value="TIMEOUT/TIMELESS-2"/>
    <property type="match status" value="1"/>
</dbReference>
<feature type="compositionally biased region" description="Acidic residues" evidence="1">
    <location>
        <begin position="1092"/>
        <end position="1101"/>
    </location>
</feature>
<feature type="region of interest" description="Disordered" evidence="1">
    <location>
        <begin position="526"/>
        <end position="560"/>
    </location>
</feature>
<keyword evidence="3" id="KW-1185">Reference proteome</keyword>
<dbReference type="GO" id="GO:0006281">
    <property type="term" value="P:DNA repair"/>
    <property type="evidence" value="ECO:0007669"/>
    <property type="project" value="TreeGrafter"/>
</dbReference>
<feature type="compositionally biased region" description="Basic and acidic residues" evidence="1">
    <location>
        <begin position="1066"/>
        <end position="1091"/>
    </location>
</feature>
<dbReference type="PANTHER" id="PTHR22940:SF4">
    <property type="entry name" value="PROTEIN TIMELESS HOMOLOG"/>
    <property type="match status" value="1"/>
</dbReference>
<feature type="region of interest" description="Disordered" evidence="1">
    <location>
        <begin position="1"/>
        <end position="20"/>
    </location>
</feature>
<feature type="compositionally biased region" description="Basic residues" evidence="1">
    <location>
        <begin position="542"/>
        <end position="557"/>
    </location>
</feature>
<accession>A0A5A8CJM6</accession>
<reference evidence="2 3" key="1">
    <citation type="submission" date="2019-07" db="EMBL/GenBank/DDBJ databases">
        <title>Genomes of Cafeteria roenbergensis.</title>
        <authorList>
            <person name="Fischer M.G."/>
            <person name="Hackl T."/>
            <person name="Roman M."/>
        </authorList>
    </citation>
    <scope>NUCLEOTIDE SEQUENCE [LARGE SCALE GENOMIC DNA]</scope>
    <source>
        <strain evidence="2 3">BVI</strain>
    </source>
</reference>
<dbReference type="InterPro" id="IPR001005">
    <property type="entry name" value="SANT/Myb"/>
</dbReference>
<sequence length="1567" mass="160313">MEVGPGSGTQAAPGGDDPFAEPDGLRAELFNWANAIGAHHEESIGVEEASGPLADAIAEGRSVIAWRPGTEMPLAMRRLNKYLLDHRTNPTSFVRLFLGEWHVAQERLLPYLRRFWDMGGSDETATLHAVLRTLILLTEPPPDRCLPVVRLRLNRARRELRDAMLATAERFTDGSEAAYEEDLSGEPHPALFDAAPGAGIALTVGAAGGDDGADDADSEDEETALLRAERQRAAAESSTKFSRQERFHARARMRPRLTGLQVVVRLCRAALSGAGAARTAGQTRVLEFSLYLLQNLAAVPAAPEAEAGAAGELGSTGVLCAPAVSSVPGSTSAQAAEAARSADADFVLALESDSVLRIAAGLCPLLDASENIGLAKYLLRLLGCLIGRADATKLVQAGRAAEAAAQQRQGTRASSSSSSSAAAGRFNGAASMAGPATSAARVAASARLPAKSSSDPDAGRRAVVSAVSVRPADDPLVQLRRSGQLGRAGASAASSRHPHFGAAFAARRAAGGTSVAASAGLTGNTIYSDPVAGPRAKDASAARRRPDRHGGRTKRMHGVTGDAPTVEAANELASRLAGQGMLGTGREARALAALYRFACAVIGSDGPGSSPAKGFTVLMRRVKRELVRGGEELGETAGSDFLALVRFALSFRVEEHRATEAEAADERHAARAALRALRKKEATGEAEADRVLHRLGGPDAGPSAAELQAKAEAAPPPFTGRGVGVVLDLFTFTQVVQTADTALTAKDLDGTAEASAALKEMLSTLAALRSSSDQDARGLGTSVTNLVFHERDIVDVIPKLLRHWQPGRFTRSHLFSLIEAAHVALKVARQLADEGAHVLSQRRASRGGAGKRRSEGGGAGSGSDDEDEEEAARRAERQSRRSEVALDFQRVLGEYLYRSTMRAYAQAVSTWRYNGARRNHYLAVFLRRVASAGIPGALPPADRSEAGPWPFTWEPWLWHAEFLLPAAEALNEPSAWRGGITPAIAAKRARGGGARLRAVPRSDAASLVEVLRELSSRFLRCAKLRPVLVAEALLWRERAVVVEMATGYSGDGAMLSAGGSSAAARRMAEQEALEEARRNAEDAERDERGEGADDASDGEVEWTGENDMEAMGLAARSAKAAAASAAAAAAAANAAATSASAGGGAGGGAAAGTSPPVAVPRPPGPPAWTPAEDAALRRLCREYGDLPSWVEAVAASAGAPGGLAEGRTADDVAERCTAIGAGPDPPGAADVGDGDGAGDSAPAAAGAAAGSAVADGSSGDDGSSSPAGGAAAAGKPPLSRAETARRAAARASAAFLAGPNAEAGTEGSGGQTIPAGQTDESAGGDAAAADAHASEAVGGIALRRRRAVLAFVASTLSSAAQAWEEAELVAERRRDALAAALGVEPTALASDRAPAQRGYPVVPRGEEQAAWMEAEAARPLLRACGWRPPSSGLGEVWWRVEGPAAALDAAAEAPASLLGASGAEAGDSDGEEDGAATPPLVRAATKRPRDGDLSPRGAAGGSALGNGPSVDVGDEQGAASLAAGSTASAGMIGGQGGSQGESSPGKRPRLGDGSPLAEAGGDATQDG</sequence>
<dbReference type="GO" id="GO:0003677">
    <property type="term" value="F:DNA binding"/>
    <property type="evidence" value="ECO:0007669"/>
    <property type="project" value="TreeGrafter"/>
</dbReference>
<dbReference type="GO" id="GO:0031298">
    <property type="term" value="C:replication fork protection complex"/>
    <property type="evidence" value="ECO:0007669"/>
    <property type="project" value="TreeGrafter"/>
</dbReference>
<feature type="compositionally biased region" description="Low complexity" evidence="1">
    <location>
        <begin position="1320"/>
        <end position="1329"/>
    </location>
</feature>
<feature type="region of interest" description="Disordered" evidence="1">
    <location>
        <begin position="1065"/>
        <end position="1101"/>
    </location>
</feature>
<evidence type="ECO:0000256" key="1">
    <source>
        <dbReference type="SAM" id="MobiDB-lite"/>
    </source>
</evidence>
<feature type="region of interest" description="Disordered" evidence="1">
    <location>
        <begin position="448"/>
        <end position="467"/>
    </location>
</feature>
<feature type="region of interest" description="Disordered" evidence="1">
    <location>
        <begin position="1460"/>
        <end position="1567"/>
    </location>
</feature>
<dbReference type="GO" id="GO:0000076">
    <property type="term" value="P:DNA replication checkpoint signaling"/>
    <property type="evidence" value="ECO:0007669"/>
    <property type="project" value="TreeGrafter"/>
</dbReference>
<organism evidence="2 3">
    <name type="scientific">Cafeteria roenbergensis</name>
    <name type="common">Marine flagellate</name>
    <dbReference type="NCBI Taxonomy" id="33653"/>
    <lineage>
        <taxon>Eukaryota</taxon>
        <taxon>Sar</taxon>
        <taxon>Stramenopiles</taxon>
        <taxon>Bigyra</taxon>
        <taxon>Opalozoa</taxon>
        <taxon>Bicosoecida</taxon>
        <taxon>Cafeteriaceae</taxon>
        <taxon>Cafeteria</taxon>
    </lineage>
</organism>
<feature type="region of interest" description="Disordered" evidence="1">
    <location>
        <begin position="1217"/>
        <end position="1329"/>
    </location>
</feature>
<feature type="region of interest" description="Disordered" evidence="1">
    <location>
        <begin position="839"/>
        <end position="878"/>
    </location>
</feature>
<evidence type="ECO:0000313" key="3">
    <source>
        <dbReference type="Proteomes" id="UP000323011"/>
    </source>
</evidence>